<organism evidence="1 2">
    <name type="scientific">Pseudomonas mercuritolerans</name>
    <dbReference type="NCBI Taxonomy" id="2951809"/>
    <lineage>
        <taxon>Bacteria</taxon>
        <taxon>Pseudomonadati</taxon>
        <taxon>Pseudomonadota</taxon>
        <taxon>Gammaproteobacteria</taxon>
        <taxon>Pseudomonadales</taxon>
        <taxon>Pseudomonadaceae</taxon>
        <taxon>Pseudomonas</taxon>
    </lineage>
</organism>
<protein>
    <submittedName>
        <fullName evidence="1">Uncharacterized protein</fullName>
    </submittedName>
</protein>
<sequence length="80" mass="8767">MSHGLDVPLTHEYRGHKLIVKFDWERPNDPSPTAAHVLAESAVHGLANTVAELPGPWPDYPSALSEAMAAAERWIDSQLP</sequence>
<gene>
    <name evidence="1" type="ORF">ND528_03405</name>
</gene>
<evidence type="ECO:0000313" key="2">
    <source>
        <dbReference type="Proteomes" id="UP001063475"/>
    </source>
</evidence>
<proteinExistence type="predicted"/>
<dbReference type="RefSeq" id="WP_263469687.1">
    <property type="nucleotide sequence ID" value="NZ_JAMSHA010000001.1"/>
</dbReference>
<name>A0ABT2XPI3_9PSED</name>
<dbReference type="EMBL" id="JAMSHA010000001">
    <property type="protein sequence ID" value="MCV2220610.1"/>
    <property type="molecule type" value="Genomic_DNA"/>
</dbReference>
<evidence type="ECO:0000313" key="1">
    <source>
        <dbReference type="EMBL" id="MCV2220610.1"/>
    </source>
</evidence>
<keyword evidence="2" id="KW-1185">Reference proteome</keyword>
<comment type="caution">
    <text evidence="1">The sequence shown here is derived from an EMBL/GenBank/DDBJ whole genome shotgun (WGS) entry which is preliminary data.</text>
</comment>
<reference evidence="1" key="1">
    <citation type="submission" date="2022-06" db="EMBL/GenBank/DDBJ databases">
        <title>De novo draft assembly of the Pseudomonas mercurotoleraris sp. nov., isolated from the plants rhizosphere.</title>
        <authorList>
            <person name="Robas M."/>
            <person name="Gonzalez D."/>
            <person name="Fernandez V.M."/>
            <person name="Luna L."/>
            <person name="Provanza A."/>
            <person name="Jimenez P.A."/>
        </authorList>
    </citation>
    <scope>NUCLEOTIDE SEQUENCE</scope>
    <source>
        <strain evidence="1">SAICEUPSM</strain>
    </source>
</reference>
<dbReference type="Proteomes" id="UP001063475">
    <property type="component" value="Unassembled WGS sequence"/>
</dbReference>
<accession>A0ABT2XPI3</accession>